<proteinExistence type="predicted"/>
<dbReference type="PANTHER" id="PTHR13847">
    <property type="entry name" value="SARCOSINE DEHYDROGENASE-RELATED"/>
    <property type="match status" value="1"/>
</dbReference>
<dbReference type="STRING" id="1150368.SAMN02927921_02977"/>
<evidence type="ECO:0000259" key="1">
    <source>
        <dbReference type="Pfam" id="PF01266"/>
    </source>
</evidence>
<protein>
    <submittedName>
        <fullName evidence="2">Glycine/D-amino acid oxidase</fullName>
    </submittedName>
</protein>
<dbReference type="InterPro" id="IPR006076">
    <property type="entry name" value="FAD-dep_OxRdtase"/>
</dbReference>
<dbReference type="EMBL" id="FPJE01000016">
    <property type="protein sequence ID" value="SFW64806.1"/>
    <property type="molecule type" value="Genomic_DNA"/>
</dbReference>
<evidence type="ECO:0000313" key="2">
    <source>
        <dbReference type="EMBL" id="SFW64806.1"/>
    </source>
</evidence>
<dbReference type="SUPFAM" id="SSF51905">
    <property type="entry name" value="FAD/NAD(P)-binding domain"/>
    <property type="match status" value="1"/>
</dbReference>
<dbReference type="Gene3D" id="3.50.50.60">
    <property type="entry name" value="FAD/NAD(P)-binding domain"/>
    <property type="match status" value="1"/>
</dbReference>
<dbReference type="Gene3D" id="3.30.9.10">
    <property type="entry name" value="D-Amino Acid Oxidase, subunit A, domain 2"/>
    <property type="match status" value="1"/>
</dbReference>
<organism evidence="2 3">
    <name type="scientific">Sinomicrobium oceani</name>
    <dbReference type="NCBI Taxonomy" id="1150368"/>
    <lineage>
        <taxon>Bacteria</taxon>
        <taxon>Pseudomonadati</taxon>
        <taxon>Bacteroidota</taxon>
        <taxon>Flavobacteriia</taxon>
        <taxon>Flavobacteriales</taxon>
        <taxon>Flavobacteriaceae</taxon>
        <taxon>Sinomicrobium</taxon>
    </lineage>
</organism>
<gene>
    <name evidence="2" type="ORF">SAMN02927921_02977</name>
</gene>
<evidence type="ECO:0000313" key="3">
    <source>
        <dbReference type="Proteomes" id="UP000182248"/>
    </source>
</evidence>
<accession>A0A1K1QZP5</accession>
<keyword evidence="3" id="KW-1185">Reference proteome</keyword>
<dbReference type="PANTHER" id="PTHR13847:SF281">
    <property type="entry name" value="FAD DEPENDENT OXIDOREDUCTASE DOMAIN-CONTAINING PROTEIN"/>
    <property type="match status" value="1"/>
</dbReference>
<dbReference type="OrthoDB" id="1491488at2"/>
<name>A0A1K1QZP5_9FLAO</name>
<reference evidence="2 3" key="1">
    <citation type="submission" date="2016-11" db="EMBL/GenBank/DDBJ databases">
        <authorList>
            <person name="Jaros S."/>
            <person name="Januszkiewicz K."/>
            <person name="Wedrychowicz H."/>
        </authorList>
    </citation>
    <scope>NUCLEOTIDE SEQUENCE [LARGE SCALE GENOMIC DNA]</scope>
    <source>
        <strain evidence="2 3">CGMCC 1.12145</strain>
    </source>
</reference>
<dbReference type="Proteomes" id="UP000182248">
    <property type="component" value="Unassembled WGS sequence"/>
</dbReference>
<sequence>MQYSYWEKSEWLSDIDYTIIGSGITGLNCALALRKKYPESRIRILERGTMPQGASTKNAGFASFGSISELLDDLNHTSEDDMVSLVEKRWNGLQMLRKNIGDKNMEYYQFGGQEVFPEDNPAFFERCKDNLTRINTMLRPVFGTDVYALKDNIFGFENTGKQYIFTPFEGQINTGKMMQALLRKCMENDILILPCTEVEAFEDLGDSVQLQTRNFDLVTRKLFLATNGFSSRLFKEDIVPARAQVLITSPIKNLHIKGTFHLDKGYYYFRNVGDRILLGGGRNLDPDQETTMEFGETDRIQNRLDQLLKTVILPGIPFETAHRWSGIMGMGKQKIPIIRALSDNVYCGIRLGGIGISIGTWTGNQLAALNRE</sequence>
<dbReference type="AlphaFoldDB" id="A0A1K1QZP5"/>
<dbReference type="Pfam" id="PF01266">
    <property type="entry name" value="DAO"/>
    <property type="match status" value="1"/>
</dbReference>
<feature type="domain" description="FAD dependent oxidoreductase" evidence="1">
    <location>
        <begin position="16"/>
        <end position="369"/>
    </location>
</feature>
<dbReference type="GO" id="GO:0005737">
    <property type="term" value="C:cytoplasm"/>
    <property type="evidence" value="ECO:0007669"/>
    <property type="project" value="TreeGrafter"/>
</dbReference>
<dbReference type="RefSeq" id="WP_072318176.1">
    <property type="nucleotide sequence ID" value="NZ_FPJE01000016.1"/>
</dbReference>
<dbReference type="InterPro" id="IPR036188">
    <property type="entry name" value="FAD/NAD-bd_sf"/>
</dbReference>